<evidence type="ECO:0000313" key="1">
    <source>
        <dbReference type="EMBL" id="MDD1147595.1"/>
    </source>
</evidence>
<gene>
    <name evidence="1" type="ORF">M5G25_04835</name>
</gene>
<comment type="caution">
    <text evidence="1">The sequence shown here is derived from an EMBL/GenBank/DDBJ whole genome shotgun (WGS) entry which is preliminary data.</text>
</comment>
<dbReference type="Proteomes" id="UP001217610">
    <property type="component" value="Unassembled WGS sequence"/>
</dbReference>
<sequence>MLTTIQTQLEAVIVQIGGKMVSGEVQMQAIPDRMPNKQCWMLFKVANLDRLQALQHGLLYMNSVDYFAKLEGEAGAALRRDELENVYLKLSSGMRDGVVRELALQVEGHDEIVLTPETIMTLNLPRPETVMVYCLGSVSAGHDGQIWGLDNGMLQFSERFREFGTHVLRITNHAEFSKRLSQAIATHPLLYNSPFFEGGYGQVDYIDFRDYSGPKGLFRKPIEYAWQREYRLCFGAEPEALNDRGALELNIGDLSDITQITTVESFTSNPMKIIERKYRIVDGKPVQAPN</sequence>
<keyword evidence="2" id="KW-1185">Reference proteome</keyword>
<evidence type="ECO:0000313" key="2">
    <source>
        <dbReference type="Proteomes" id="UP001217610"/>
    </source>
</evidence>
<proteinExistence type="predicted"/>
<protein>
    <recommendedName>
        <fullName evidence="3">DUF4261 domain-containing protein</fullName>
    </recommendedName>
</protein>
<evidence type="ECO:0008006" key="3">
    <source>
        <dbReference type="Google" id="ProtNLM"/>
    </source>
</evidence>
<dbReference type="EMBL" id="JAMDGR010000002">
    <property type="protein sequence ID" value="MDD1147595.1"/>
    <property type="molecule type" value="Genomic_DNA"/>
</dbReference>
<organism evidence="1 2">
    <name type="scientific">Pseudomonas idahonensis</name>
    <dbReference type="NCBI Taxonomy" id="2942628"/>
    <lineage>
        <taxon>Bacteria</taxon>
        <taxon>Pseudomonadati</taxon>
        <taxon>Pseudomonadota</taxon>
        <taxon>Gammaproteobacteria</taxon>
        <taxon>Pseudomonadales</taxon>
        <taxon>Pseudomonadaceae</taxon>
        <taxon>Pseudomonas</taxon>
    </lineage>
</organism>
<name>A0ABT5Q0P2_9PSED</name>
<dbReference type="RefSeq" id="WP_273922483.1">
    <property type="nucleotide sequence ID" value="NZ_JAMDGR010000002.1"/>
</dbReference>
<reference evidence="1 2" key="1">
    <citation type="submission" date="2022-05" db="EMBL/GenBank/DDBJ databases">
        <title>Novel Pseudomonas spp. Isolated from a Rainbow Trout Aquaculture Facility.</title>
        <authorList>
            <person name="Testerman T."/>
            <person name="Graf J."/>
        </authorList>
    </citation>
    <scope>NUCLEOTIDE SEQUENCE [LARGE SCALE GENOMIC DNA]</scope>
    <source>
        <strain evidence="1 2">ID357</strain>
    </source>
</reference>
<accession>A0ABT5Q0P2</accession>